<dbReference type="EMBL" id="KV454408">
    <property type="protein sequence ID" value="ODQ66421.1"/>
    <property type="molecule type" value="Genomic_DNA"/>
</dbReference>
<feature type="compositionally biased region" description="Basic and acidic residues" evidence="1">
    <location>
        <begin position="542"/>
        <end position="556"/>
    </location>
</feature>
<feature type="compositionally biased region" description="Low complexity" evidence="1">
    <location>
        <begin position="1110"/>
        <end position="1126"/>
    </location>
</feature>
<reference evidence="3 4" key="1">
    <citation type="journal article" date="2016" name="Proc. Natl. Acad. Sci. U.S.A.">
        <title>Comparative genomics of biotechnologically important yeasts.</title>
        <authorList>
            <person name="Riley R."/>
            <person name="Haridas S."/>
            <person name="Wolfe K.H."/>
            <person name="Lopes M.R."/>
            <person name="Hittinger C.T."/>
            <person name="Goeker M."/>
            <person name="Salamov A.A."/>
            <person name="Wisecaver J.H."/>
            <person name="Long T.M."/>
            <person name="Calvey C.H."/>
            <person name="Aerts A.L."/>
            <person name="Barry K.W."/>
            <person name="Choi C."/>
            <person name="Clum A."/>
            <person name="Coughlan A.Y."/>
            <person name="Deshpande S."/>
            <person name="Douglass A.P."/>
            <person name="Hanson S.J."/>
            <person name="Klenk H.-P."/>
            <person name="LaButti K.M."/>
            <person name="Lapidus A."/>
            <person name="Lindquist E.A."/>
            <person name="Lipzen A.M."/>
            <person name="Meier-Kolthoff J.P."/>
            <person name="Ohm R.A."/>
            <person name="Otillar R.P."/>
            <person name="Pangilinan J.L."/>
            <person name="Peng Y."/>
            <person name="Rokas A."/>
            <person name="Rosa C.A."/>
            <person name="Scheuner C."/>
            <person name="Sibirny A.A."/>
            <person name="Slot J.C."/>
            <person name="Stielow J.B."/>
            <person name="Sun H."/>
            <person name="Kurtzman C.P."/>
            <person name="Blackwell M."/>
            <person name="Grigoriev I.V."/>
            <person name="Jeffries T.W."/>
        </authorList>
    </citation>
    <scope>NUCLEOTIDE SEQUENCE [LARGE SCALE GENOMIC DNA]</scope>
    <source>
        <strain evidence="3 4">DSM 6958</strain>
    </source>
</reference>
<feature type="domain" description="Nitrogen regulatory protein areA GATA-like" evidence="2">
    <location>
        <begin position="211"/>
        <end position="235"/>
    </location>
</feature>
<dbReference type="Proteomes" id="UP000095009">
    <property type="component" value="Unassembled WGS sequence"/>
</dbReference>
<feature type="region of interest" description="Disordered" evidence="1">
    <location>
        <begin position="932"/>
        <end position="991"/>
    </location>
</feature>
<feature type="compositionally biased region" description="Low complexity" evidence="1">
    <location>
        <begin position="1059"/>
        <end position="1077"/>
    </location>
</feature>
<feature type="region of interest" description="Disordered" evidence="1">
    <location>
        <begin position="312"/>
        <end position="354"/>
    </location>
</feature>
<feature type="compositionally biased region" description="Polar residues" evidence="1">
    <location>
        <begin position="963"/>
        <end position="985"/>
    </location>
</feature>
<proteinExistence type="predicted"/>
<feature type="compositionally biased region" description="Polar residues" evidence="1">
    <location>
        <begin position="629"/>
        <end position="640"/>
    </location>
</feature>
<feature type="compositionally biased region" description="Low complexity" evidence="1">
    <location>
        <begin position="932"/>
        <end position="962"/>
    </location>
</feature>
<sequence length="1192" mass="128577">MNPSSSPSSSKMNSSPDLSSLLDPVKSRPKNIDLDQISNAITIDDNATFQKSSFKLKRTRSMGVLDDFIRPSTSCVEDTYPHLSVATMPVSTRTSSENLDGLICGQFVDNLSNVVAGEPIIEESAVVEDEETSQETIDNSNRNLIENIAENAIDNVIVNISPALFSPQQHTDAVVPMHDDNDIQYEPSRHVDYLSHDWRESDISSSWRYIVFRKKRKDVENSARLENASWRTWAQAKYNLKTISPEKVNWLKDCDITWLYGPLCREQNSSATSLNDIYRYNNHDGIVPGKKPILKKKTVSEMILESAPMFPQPEHDHVHGHNHNYINNDSNSYNSQQNDSISSPIASPPSLPESSAVPFNKNSIFNTTPETYHVYDSPQNDPVVNLPLHIENQVPLSDTTSVPASPLYPNNNHFHISNASSVVGSPLILANSGSVPTTNPLVAPSVISLNSVSSGSSISRQSNSPVISSLPDNLTNQMVLSSQGAENIVSTPLSGLAPALAAVKKVDRRIHFNDRVEQCISINIINSDDEGDGYSSDSSDSDDYRYSRYDNHHDNNRYGSSSSGQTESDSASESESDEDSEDEDGPGLFLAVRSPSSTSLYKPEYFPVMDDTNIPDSSDNNNISSNNSQPEATSTPLSNTQRQIQTIALLPATTLKACVDDIIEQRNVEYEANSVAYAMSHNTSTPRRYFDYNVYDYNSVYSEDNANKDGTQIYTNVMDQGNEPVVSSAETPPSTSSSPSPSSSSVLVSPAIFSEASLLAPATVNDILKVENTNSISTVNQGGNNDDIVIMPVELLNVMSLQSKNINNSTIPSSKTRFPENYNSINDDLNDYEAGHSLSHNTTINPSTTKKNTMILFSDSEGEDDQFIEDIESPDTVSGPQYHWNSAPFSLPSTTRDFPLLKTAEANANENSNANTSVSAVITPPPLLRSSSLASSRNSLPLNSPTAGSTISTSFISPSSSSGTKLPINSPSVAAGSNNSGNTPMNEPATAAASLSSSFTVVSTPTTPSAAVKKSHPLSYPMSSGTITGTSVCLPESVSPTLCQTPSLSESDFIASIQSSNNPPASSSGSLSASNSGVDCNLKQKLDNVTGSMVPASLTAPGTKTDTKDTNATNLNSSSSSLSVSSAAINTKEVSRNALEHQSHLNQHNNHIVDDSSDGTLSANSNSNVLNRINSAARDMASSIWKTSWKRS</sequence>
<evidence type="ECO:0000256" key="1">
    <source>
        <dbReference type="SAM" id="MobiDB-lite"/>
    </source>
</evidence>
<protein>
    <recommendedName>
        <fullName evidence="2">Nitrogen regulatory protein areA GATA-like domain-containing protein</fullName>
    </recommendedName>
</protein>
<dbReference type="PANTHER" id="PTHR28051:SF1">
    <property type="entry name" value="PROTEIN MTL1-RELATED"/>
    <property type="match status" value="1"/>
</dbReference>
<feature type="compositionally biased region" description="Low complexity" evidence="1">
    <location>
        <begin position="610"/>
        <end position="628"/>
    </location>
</feature>
<dbReference type="Pfam" id="PF08550">
    <property type="entry name" value="GATA_AreA"/>
    <property type="match status" value="1"/>
</dbReference>
<name>A0A1E3PLV5_9ASCO</name>
<keyword evidence="4" id="KW-1185">Reference proteome</keyword>
<evidence type="ECO:0000313" key="4">
    <source>
        <dbReference type="Proteomes" id="UP000095009"/>
    </source>
</evidence>
<dbReference type="OrthoDB" id="5563539at2759"/>
<feature type="region of interest" description="Disordered" evidence="1">
    <location>
        <begin position="526"/>
        <end position="640"/>
    </location>
</feature>
<dbReference type="GO" id="GO:0007039">
    <property type="term" value="P:protein catabolic process in the vacuole"/>
    <property type="evidence" value="ECO:0007669"/>
    <property type="project" value="TreeGrafter"/>
</dbReference>
<dbReference type="AlphaFoldDB" id="A0A1E3PLV5"/>
<feature type="compositionally biased region" description="Acidic residues" evidence="1">
    <location>
        <begin position="570"/>
        <end position="585"/>
    </location>
</feature>
<feature type="region of interest" description="Disordered" evidence="1">
    <location>
        <begin position="723"/>
        <end position="746"/>
    </location>
</feature>
<dbReference type="InterPro" id="IPR052292">
    <property type="entry name" value="Glucose_repression_reg"/>
</dbReference>
<dbReference type="InterPro" id="IPR013860">
    <property type="entry name" value="AreA_GATA"/>
</dbReference>
<dbReference type="GO" id="GO:0005773">
    <property type="term" value="C:vacuole"/>
    <property type="evidence" value="ECO:0007669"/>
    <property type="project" value="GOC"/>
</dbReference>
<feature type="region of interest" description="Disordered" evidence="1">
    <location>
        <begin position="1092"/>
        <end position="1127"/>
    </location>
</feature>
<dbReference type="GO" id="GO:0042149">
    <property type="term" value="P:cellular response to glucose starvation"/>
    <property type="evidence" value="ECO:0007669"/>
    <property type="project" value="TreeGrafter"/>
</dbReference>
<dbReference type="STRING" id="857566.A0A1E3PLV5"/>
<feature type="compositionally biased region" description="Low complexity" evidence="1">
    <location>
        <begin position="323"/>
        <end position="345"/>
    </location>
</feature>
<feature type="compositionally biased region" description="Low complexity" evidence="1">
    <location>
        <begin position="1"/>
        <end position="24"/>
    </location>
</feature>
<feature type="region of interest" description="Disordered" evidence="1">
    <location>
        <begin position="1057"/>
        <end position="1077"/>
    </location>
</feature>
<feature type="region of interest" description="Disordered" evidence="1">
    <location>
        <begin position="1144"/>
        <end position="1163"/>
    </location>
</feature>
<evidence type="ECO:0000259" key="2">
    <source>
        <dbReference type="Pfam" id="PF08550"/>
    </source>
</evidence>
<feature type="region of interest" description="Disordered" evidence="1">
    <location>
        <begin position="1"/>
        <end position="27"/>
    </location>
</feature>
<evidence type="ECO:0000313" key="3">
    <source>
        <dbReference type="EMBL" id="ODQ66421.1"/>
    </source>
</evidence>
<dbReference type="PANTHER" id="PTHR28051">
    <property type="entry name" value="PROTEIN MTL1-RELATED"/>
    <property type="match status" value="1"/>
</dbReference>
<organism evidence="3 4">
    <name type="scientific">Nadsonia fulvescens var. elongata DSM 6958</name>
    <dbReference type="NCBI Taxonomy" id="857566"/>
    <lineage>
        <taxon>Eukaryota</taxon>
        <taxon>Fungi</taxon>
        <taxon>Dikarya</taxon>
        <taxon>Ascomycota</taxon>
        <taxon>Saccharomycotina</taxon>
        <taxon>Dipodascomycetes</taxon>
        <taxon>Dipodascales</taxon>
        <taxon>Dipodascales incertae sedis</taxon>
        <taxon>Nadsonia</taxon>
    </lineage>
</organism>
<gene>
    <name evidence="3" type="ORF">NADFUDRAFT_82245</name>
</gene>
<feature type="compositionally biased region" description="Low complexity" evidence="1">
    <location>
        <begin position="560"/>
        <end position="569"/>
    </location>
</feature>
<accession>A0A1E3PLV5</accession>